<evidence type="ECO:0000256" key="2">
    <source>
        <dbReference type="SAM" id="Phobius"/>
    </source>
</evidence>
<feature type="compositionally biased region" description="Basic and acidic residues" evidence="1">
    <location>
        <begin position="18"/>
        <end position="27"/>
    </location>
</feature>
<sequence length="262" mass="28854">MRPQRRPQPTTGGSQGELEAKARKEAPRPPPPPPRGRPTRSLYARKTGPVHSRRGRFVSNLTGSSMLEIAALSVIVPENAEPDKIGLSPWFTRIYKTISRYVVIFCFLAGLASTINIVGTTHGASSKFKGLHDFAVQLMNDFVIVILPTILFFTCMQGGDSGELVESDAGIEQTLRALRCAPATWDDIRNTGNEQRGEDVPLVGQTTDEHDVIRPRPQMMREYTTPTFGSVYPSFGLVITNNQFEIKLAILNIISNNSSSRG</sequence>
<gene>
    <name evidence="3" type="ORF">KSP39_PZI011699</name>
</gene>
<dbReference type="Proteomes" id="UP001418222">
    <property type="component" value="Unassembled WGS sequence"/>
</dbReference>
<keyword evidence="4" id="KW-1185">Reference proteome</keyword>
<evidence type="ECO:0000313" key="4">
    <source>
        <dbReference type="Proteomes" id="UP001418222"/>
    </source>
</evidence>
<proteinExistence type="predicted"/>
<feature type="transmembrane region" description="Helical" evidence="2">
    <location>
        <begin position="101"/>
        <end position="122"/>
    </location>
</feature>
<keyword evidence="2" id="KW-1133">Transmembrane helix</keyword>
<feature type="transmembrane region" description="Helical" evidence="2">
    <location>
        <begin position="134"/>
        <end position="153"/>
    </location>
</feature>
<reference evidence="3 4" key="1">
    <citation type="journal article" date="2022" name="Nat. Plants">
        <title>Genomes of leafy and leafless Platanthera orchids illuminate the evolution of mycoheterotrophy.</title>
        <authorList>
            <person name="Li M.H."/>
            <person name="Liu K.W."/>
            <person name="Li Z."/>
            <person name="Lu H.C."/>
            <person name="Ye Q.L."/>
            <person name="Zhang D."/>
            <person name="Wang J.Y."/>
            <person name="Li Y.F."/>
            <person name="Zhong Z.M."/>
            <person name="Liu X."/>
            <person name="Yu X."/>
            <person name="Liu D.K."/>
            <person name="Tu X.D."/>
            <person name="Liu B."/>
            <person name="Hao Y."/>
            <person name="Liao X.Y."/>
            <person name="Jiang Y.T."/>
            <person name="Sun W.H."/>
            <person name="Chen J."/>
            <person name="Chen Y.Q."/>
            <person name="Ai Y."/>
            <person name="Zhai J.W."/>
            <person name="Wu S.S."/>
            <person name="Zhou Z."/>
            <person name="Hsiao Y.Y."/>
            <person name="Wu W.L."/>
            <person name="Chen Y.Y."/>
            <person name="Lin Y.F."/>
            <person name="Hsu J.L."/>
            <person name="Li C.Y."/>
            <person name="Wang Z.W."/>
            <person name="Zhao X."/>
            <person name="Zhong W.Y."/>
            <person name="Ma X.K."/>
            <person name="Ma L."/>
            <person name="Huang J."/>
            <person name="Chen G.Z."/>
            <person name="Huang M.Z."/>
            <person name="Huang L."/>
            <person name="Peng D.H."/>
            <person name="Luo Y.B."/>
            <person name="Zou S.Q."/>
            <person name="Chen S.P."/>
            <person name="Lan S."/>
            <person name="Tsai W.C."/>
            <person name="Van de Peer Y."/>
            <person name="Liu Z.J."/>
        </authorList>
    </citation>
    <scope>NUCLEOTIDE SEQUENCE [LARGE SCALE GENOMIC DNA]</scope>
    <source>
        <strain evidence="3">Lor287</strain>
    </source>
</reference>
<accession>A0AAP0G648</accession>
<evidence type="ECO:0000313" key="3">
    <source>
        <dbReference type="EMBL" id="KAK8939175.1"/>
    </source>
</evidence>
<keyword evidence="2" id="KW-0472">Membrane</keyword>
<dbReference type="EMBL" id="JBBWWQ010000009">
    <property type="protein sequence ID" value="KAK8939175.1"/>
    <property type="molecule type" value="Genomic_DNA"/>
</dbReference>
<feature type="region of interest" description="Disordered" evidence="1">
    <location>
        <begin position="1"/>
        <end position="51"/>
    </location>
</feature>
<name>A0AAP0G648_9ASPA</name>
<dbReference type="AlphaFoldDB" id="A0AAP0G648"/>
<evidence type="ECO:0000256" key="1">
    <source>
        <dbReference type="SAM" id="MobiDB-lite"/>
    </source>
</evidence>
<comment type="caution">
    <text evidence="3">The sequence shown here is derived from an EMBL/GenBank/DDBJ whole genome shotgun (WGS) entry which is preliminary data.</text>
</comment>
<organism evidence="3 4">
    <name type="scientific">Platanthera zijinensis</name>
    <dbReference type="NCBI Taxonomy" id="2320716"/>
    <lineage>
        <taxon>Eukaryota</taxon>
        <taxon>Viridiplantae</taxon>
        <taxon>Streptophyta</taxon>
        <taxon>Embryophyta</taxon>
        <taxon>Tracheophyta</taxon>
        <taxon>Spermatophyta</taxon>
        <taxon>Magnoliopsida</taxon>
        <taxon>Liliopsida</taxon>
        <taxon>Asparagales</taxon>
        <taxon>Orchidaceae</taxon>
        <taxon>Orchidoideae</taxon>
        <taxon>Orchideae</taxon>
        <taxon>Orchidinae</taxon>
        <taxon>Platanthera</taxon>
    </lineage>
</organism>
<protein>
    <submittedName>
        <fullName evidence="3">Uncharacterized protein</fullName>
    </submittedName>
</protein>
<keyword evidence="2" id="KW-0812">Transmembrane</keyword>